<comment type="function">
    <text evidence="9">Involved in reproduction of the worm. Involved in host-parasite interaction. Delivered into the host cell by means of parasite exosomes. Binds to acidic phospholipid membranes in a calcium-dependent manner in vitro. Causes aggregation of liposomes in the presence of calcium, but not in its absence. Likely to promote membrane fusion. May provide structural integrity within the tegument.</text>
</comment>
<dbReference type="FunFam" id="1.10.220.10:FF:000002">
    <property type="entry name" value="Annexin"/>
    <property type="match status" value="1"/>
</dbReference>
<evidence type="ECO:0000256" key="2">
    <source>
        <dbReference type="ARBA" id="ARBA00004550"/>
    </source>
</evidence>
<dbReference type="GO" id="GO:0043657">
    <property type="term" value="C:host cell"/>
    <property type="evidence" value="ECO:0007669"/>
    <property type="project" value="UniProtKB-SubCell"/>
</dbReference>
<dbReference type="Proteomes" id="UP001497525">
    <property type="component" value="Unassembled WGS sequence"/>
</dbReference>
<evidence type="ECO:0000256" key="6">
    <source>
        <dbReference type="ARBA" id="ARBA00023216"/>
    </source>
</evidence>
<dbReference type="InterPro" id="IPR018252">
    <property type="entry name" value="Annexin_repeat_CS"/>
</dbReference>
<dbReference type="GO" id="GO:0005544">
    <property type="term" value="F:calcium-dependent phospholipid binding"/>
    <property type="evidence" value="ECO:0007669"/>
    <property type="project" value="UniProtKB-KW"/>
</dbReference>
<reference evidence="12" key="1">
    <citation type="submission" date="2024-06" db="EMBL/GenBank/DDBJ databases">
        <authorList>
            <person name="Liu X."/>
            <person name="Lenzi L."/>
            <person name="Haldenby T S."/>
            <person name="Uol C."/>
        </authorList>
    </citation>
    <scope>NUCLEOTIDE SEQUENCE</scope>
</reference>
<dbReference type="FunFam" id="1.10.220.10:FF:000001">
    <property type="entry name" value="Annexin"/>
    <property type="match status" value="1"/>
</dbReference>
<gene>
    <name evidence="12" type="ORF">CDAUBV1_LOCUS11465</name>
</gene>
<dbReference type="InterPro" id="IPR001464">
    <property type="entry name" value="Annexin"/>
</dbReference>
<dbReference type="AlphaFoldDB" id="A0AAV2TLF4"/>
<accession>A0AAV2TLF4</accession>
<dbReference type="PROSITE" id="PS00223">
    <property type="entry name" value="ANNEXIN_1"/>
    <property type="match status" value="2"/>
</dbReference>
<dbReference type="GO" id="GO:0005509">
    <property type="term" value="F:calcium ion binding"/>
    <property type="evidence" value="ECO:0007669"/>
    <property type="project" value="InterPro"/>
</dbReference>
<dbReference type="EMBL" id="CAXLJL010000378">
    <property type="protein sequence ID" value="CAL5137208.1"/>
    <property type="molecule type" value="Genomic_DNA"/>
</dbReference>
<dbReference type="Gene3D" id="1.10.220.10">
    <property type="entry name" value="Annexin"/>
    <property type="match status" value="4"/>
</dbReference>
<evidence type="ECO:0000256" key="7">
    <source>
        <dbReference type="ARBA" id="ARBA00023302"/>
    </source>
</evidence>
<dbReference type="GO" id="GO:0012506">
    <property type="term" value="C:vesicle membrane"/>
    <property type="evidence" value="ECO:0007669"/>
    <property type="project" value="TreeGrafter"/>
</dbReference>
<evidence type="ECO:0000256" key="9">
    <source>
        <dbReference type="ARBA" id="ARBA00059330"/>
    </source>
</evidence>
<dbReference type="GO" id="GO:0001786">
    <property type="term" value="F:phosphatidylserine binding"/>
    <property type="evidence" value="ECO:0007669"/>
    <property type="project" value="TreeGrafter"/>
</dbReference>
<keyword evidence="4 11" id="KW-0677">Repeat</keyword>
<dbReference type="GO" id="GO:0005576">
    <property type="term" value="C:extracellular region"/>
    <property type="evidence" value="ECO:0007669"/>
    <property type="project" value="UniProtKB-SubCell"/>
</dbReference>
<keyword evidence="7 11" id="KW-0111">Calcium/phospholipid-binding</keyword>
<comment type="similarity">
    <text evidence="3 11">Belongs to the annexin family.</text>
</comment>
<keyword evidence="5 11" id="KW-0106">Calcium</keyword>
<evidence type="ECO:0000256" key="11">
    <source>
        <dbReference type="RuleBase" id="RU003540"/>
    </source>
</evidence>
<dbReference type="GO" id="GO:0005634">
    <property type="term" value="C:nucleus"/>
    <property type="evidence" value="ECO:0007669"/>
    <property type="project" value="TreeGrafter"/>
</dbReference>
<proteinExistence type="inferred from homology"/>
<dbReference type="SMART" id="SM00335">
    <property type="entry name" value="ANX"/>
    <property type="match status" value="4"/>
</dbReference>
<dbReference type="SUPFAM" id="SSF47874">
    <property type="entry name" value="Annexin"/>
    <property type="match status" value="1"/>
</dbReference>
<dbReference type="Pfam" id="PF00191">
    <property type="entry name" value="Annexin"/>
    <property type="match status" value="4"/>
</dbReference>
<dbReference type="PRINTS" id="PR00196">
    <property type="entry name" value="ANNEXIN"/>
</dbReference>
<dbReference type="PANTHER" id="PTHR10502">
    <property type="entry name" value="ANNEXIN"/>
    <property type="match status" value="1"/>
</dbReference>
<comment type="subcellular location">
    <subcellularLocation>
        <location evidence="1">Host cell</location>
    </subcellularLocation>
    <subcellularLocation>
        <location evidence="2">Secreted</location>
        <location evidence="2">Extracellular exosome</location>
    </subcellularLocation>
    <subcellularLocation>
        <location evidence="10">Tegument</location>
    </subcellularLocation>
</comment>
<name>A0AAV2TLF4_CALDB</name>
<protein>
    <recommendedName>
        <fullName evidence="11">Annexin</fullName>
    </recommendedName>
</protein>
<evidence type="ECO:0000256" key="1">
    <source>
        <dbReference type="ARBA" id="ARBA00004340"/>
    </source>
</evidence>
<dbReference type="GO" id="GO:0005886">
    <property type="term" value="C:plasma membrane"/>
    <property type="evidence" value="ECO:0007669"/>
    <property type="project" value="TreeGrafter"/>
</dbReference>
<evidence type="ECO:0000256" key="8">
    <source>
        <dbReference type="ARBA" id="ARBA00037210"/>
    </source>
</evidence>
<evidence type="ECO:0000313" key="13">
    <source>
        <dbReference type="Proteomes" id="UP001497525"/>
    </source>
</evidence>
<dbReference type="InterPro" id="IPR018502">
    <property type="entry name" value="Annexin_repeat"/>
</dbReference>
<dbReference type="PROSITE" id="PS51897">
    <property type="entry name" value="ANNEXIN_2"/>
    <property type="match status" value="4"/>
</dbReference>
<evidence type="ECO:0000256" key="4">
    <source>
        <dbReference type="ARBA" id="ARBA00022737"/>
    </source>
</evidence>
<evidence type="ECO:0000256" key="3">
    <source>
        <dbReference type="ARBA" id="ARBA00007831"/>
    </source>
</evidence>
<dbReference type="FunFam" id="1.10.220.10:FF:000003">
    <property type="entry name" value="Annexin"/>
    <property type="match status" value="1"/>
</dbReference>
<evidence type="ECO:0000313" key="12">
    <source>
        <dbReference type="EMBL" id="CAL5137208.1"/>
    </source>
</evidence>
<keyword evidence="6 11" id="KW-0041">Annexin</keyword>
<comment type="function">
    <text evidence="8">Calcium/phospholipid-binding protein which promotes membrane fusion and is involved in exocytosis.</text>
</comment>
<organism evidence="12 13">
    <name type="scientific">Calicophoron daubneyi</name>
    <name type="common">Rumen fluke</name>
    <name type="synonym">Paramphistomum daubneyi</name>
    <dbReference type="NCBI Taxonomy" id="300641"/>
    <lineage>
        <taxon>Eukaryota</taxon>
        <taxon>Metazoa</taxon>
        <taxon>Spiralia</taxon>
        <taxon>Lophotrochozoa</taxon>
        <taxon>Platyhelminthes</taxon>
        <taxon>Trematoda</taxon>
        <taxon>Digenea</taxon>
        <taxon>Plagiorchiida</taxon>
        <taxon>Pronocephalata</taxon>
        <taxon>Paramphistomoidea</taxon>
        <taxon>Paramphistomidae</taxon>
        <taxon>Calicophoron</taxon>
    </lineage>
</organism>
<comment type="domain">
    <text evidence="11">A pair of annexin repeats may form one binding site for calcium and phospholipid.</text>
</comment>
<sequence length="356" mass="40050">MTVRSKEQLILSSFFRFLAATNGLPNMDSLWVGFDSDEFKPTLHAYEDFDVDEDCKTLKTAMRGMGTDEKAIIDVMGHRTVYQRLQIVDRFKTLYGKDLKSELKSELSGHFKDTMLALCLSPVDYDATELRKAMKGAGTNENALIEILCSRTNAQIEQIKDAYSTLFPGRNLEEDIVSDTSGPFRRVMVSLLQGQRDDSTSVDDREAFKDARALFDAGEGQLGTDESVFNEILATKSPCHIRAVIKEYSKISSKTLEEALKSEMSGPTLRSFLAIIRCIQNKPKYFALQLKKSMEGLGTKDRDLVRIVVSRCEIDMGYIKDEFLEMTGKPLADWISDDTSGDYKRILLALIGDDSE</sequence>
<evidence type="ECO:0000256" key="5">
    <source>
        <dbReference type="ARBA" id="ARBA00022837"/>
    </source>
</evidence>
<dbReference type="GO" id="GO:0005737">
    <property type="term" value="C:cytoplasm"/>
    <property type="evidence" value="ECO:0007669"/>
    <property type="project" value="TreeGrafter"/>
</dbReference>
<comment type="caution">
    <text evidence="12">The sequence shown here is derived from an EMBL/GenBank/DDBJ whole genome shotgun (WGS) entry which is preliminary data.</text>
</comment>
<dbReference type="FunFam" id="1.10.220.10:FF:000004">
    <property type="entry name" value="Annexin"/>
    <property type="match status" value="1"/>
</dbReference>
<dbReference type="PANTHER" id="PTHR10502:SF239">
    <property type="entry name" value="ANNEXIN A7"/>
    <property type="match status" value="1"/>
</dbReference>
<dbReference type="InterPro" id="IPR037104">
    <property type="entry name" value="Annexin_sf"/>
</dbReference>
<evidence type="ECO:0000256" key="10">
    <source>
        <dbReference type="ARBA" id="ARBA00060393"/>
    </source>
</evidence>